<dbReference type="HOGENOM" id="CLU_030805_0_5_2"/>
<dbReference type="PANTHER" id="PTHR13939:SF0">
    <property type="entry name" value="NMN AMIDOHYDROLASE-LIKE PROTEIN YFAY"/>
    <property type="match status" value="1"/>
</dbReference>
<dbReference type="KEGG" id="iho:Igni_0559"/>
<reference evidence="2 3" key="1">
    <citation type="journal article" date="2008" name="Genome Biol.">
        <title>A genomic analysis of the archaeal system Ignicoccus hospitalis-Nanoarchaeum equitans.</title>
        <authorList>
            <person name="Podar M."/>
            <person name="Anderson I."/>
            <person name="Makarova K.S."/>
            <person name="Elkins J.G."/>
            <person name="Ivanova N."/>
            <person name="Wall M.A."/>
            <person name="Lykidis A."/>
            <person name="Mavromatis K."/>
            <person name="Sun H."/>
            <person name="Hudson M.E."/>
            <person name="Chen W."/>
            <person name="Deciu C."/>
            <person name="Hutchison D."/>
            <person name="Eads J.R."/>
            <person name="Anderson A."/>
            <person name="Fernandes F."/>
            <person name="Szeto E."/>
            <person name="Lapidus A."/>
            <person name="Kyrpides N.C."/>
            <person name="Saier M.H.Jr."/>
            <person name="Richardson P.M."/>
            <person name="Rachel R."/>
            <person name="Huber H."/>
            <person name="Eisen J.A."/>
            <person name="Koonin E.V."/>
            <person name="Keller M."/>
            <person name="Stetter K.O."/>
        </authorList>
    </citation>
    <scope>NUCLEOTIDE SEQUENCE [LARGE SCALE GENOMIC DNA]</scope>
    <source>
        <strain evidence="3">KIN4/I / DSM 18386 / JCM 14125</strain>
    </source>
</reference>
<dbReference type="InterPro" id="IPR050101">
    <property type="entry name" value="CinA"/>
</dbReference>
<keyword evidence="3" id="KW-1185">Reference proteome</keyword>
<dbReference type="PANTHER" id="PTHR13939">
    <property type="entry name" value="NICOTINAMIDE-NUCLEOTIDE AMIDOHYDROLASE PNCC"/>
    <property type="match status" value="1"/>
</dbReference>
<dbReference type="EMBL" id="CP000816">
    <property type="protein sequence ID" value="ABU81741.1"/>
    <property type="molecule type" value="Genomic_DNA"/>
</dbReference>
<dbReference type="SMART" id="SM00852">
    <property type="entry name" value="MoCF_biosynth"/>
    <property type="match status" value="1"/>
</dbReference>
<gene>
    <name evidence="2" type="ordered locus">Igni_0559</name>
</gene>
<feature type="domain" description="MoaB/Mog" evidence="1">
    <location>
        <begin position="8"/>
        <end position="175"/>
    </location>
</feature>
<evidence type="ECO:0000259" key="1">
    <source>
        <dbReference type="SMART" id="SM00852"/>
    </source>
</evidence>
<organism evidence="2 3">
    <name type="scientific">Ignicoccus hospitalis (strain KIN4/I / DSM 18386 / JCM 14125)</name>
    <dbReference type="NCBI Taxonomy" id="453591"/>
    <lineage>
        <taxon>Archaea</taxon>
        <taxon>Thermoproteota</taxon>
        <taxon>Thermoprotei</taxon>
        <taxon>Desulfurococcales</taxon>
        <taxon>Desulfurococcaceae</taxon>
        <taxon>Ignicoccus</taxon>
    </lineage>
</organism>
<sequence length="254" mass="27784">MTELWRSSILIIGNEVLIGRVVDTNSAKVARTLTMLGYEIIEIRKVRDNITEIAENAKDLLHISNVLITTGGLGPTYDDVTAEALSLALVLPLGLNERAKEMVEEKIKKMGLDMTKERLKMAIMPLTAKPIPNPVGVAPGIYIKVGQKRVFALPGVPAEVEAMLDYVVEELEDLSLFRKGEACEVLEGVREADIAPLIEEMAKTYPDIYIKTHPGMKDGTPYVKVCALATADDEETAKRKASKVVKAIKGRLGA</sequence>
<dbReference type="eggNOG" id="arCOG00215">
    <property type="taxonomic scope" value="Archaea"/>
</dbReference>
<dbReference type="Gene3D" id="3.40.980.10">
    <property type="entry name" value="MoaB/Mog-like domain"/>
    <property type="match status" value="1"/>
</dbReference>
<dbReference type="InterPro" id="IPR001453">
    <property type="entry name" value="MoaB/Mog_dom"/>
</dbReference>
<name>A8A9Y9_IGNH4</name>
<evidence type="ECO:0000313" key="3">
    <source>
        <dbReference type="Proteomes" id="UP000000262"/>
    </source>
</evidence>
<evidence type="ECO:0000313" key="2">
    <source>
        <dbReference type="EMBL" id="ABU81741.1"/>
    </source>
</evidence>
<dbReference type="Pfam" id="PF00994">
    <property type="entry name" value="MoCF_biosynth"/>
    <property type="match status" value="1"/>
</dbReference>
<proteinExistence type="predicted"/>
<dbReference type="OrthoDB" id="372037at2157"/>
<dbReference type="GeneID" id="5562989"/>
<dbReference type="CDD" id="cd00885">
    <property type="entry name" value="cinA"/>
    <property type="match status" value="1"/>
</dbReference>
<dbReference type="AlphaFoldDB" id="A8A9Y9"/>
<dbReference type="RefSeq" id="WP_011998593.1">
    <property type="nucleotide sequence ID" value="NC_009776.1"/>
</dbReference>
<dbReference type="PhylomeDB" id="A8A9Y9"/>
<dbReference type="STRING" id="453591.Igni_0559"/>
<dbReference type="SUPFAM" id="SSF53218">
    <property type="entry name" value="Molybdenum cofactor biosynthesis proteins"/>
    <property type="match status" value="1"/>
</dbReference>
<accession>A8A9Y9</accession>
<dbReference type="Proteomes" id="UP000000262">
    <property type="component" value="Chromosome"/>
</dbReference>
<protein>
    <submittedName>
        <fullName evidence="2">Competence/damage-inducible protein cinA</fullName>
    </submittedName>
</protein>
<dbReference type="InterPro" id="IPR036425">
    <property type="entry name" value="MoaB/Mog-like_dom_sf"/>
</dbReference>